<dbReference type="EMBL" id="JBHUMY010000003">
    <property type="protein sequence ID" value="MFD2659369.1"/>
    <property type="molecule type" value="Genomic_DNA"/>
</dbReference>
<comment type="caution">
    <text evidence="1">The sequence shown here is derived from an EMBL/GenBank/DDBJ whole genome shotgun (WGS) entry which is preliminary data.</text>
</comment>
<evidence type="ECO:0000313" key="1">
    <source>
        <dbReference type="EMBL" id="MFD2659369.1"/>
    </source>
</evidence>
<evidence type="ECO:0008006" key="3">
    <source>
        <dbReference type="Google" id="ProtNLM"/>
    </source>
</evidence>
<dbReference type="RefSeq" id="WP_379270041.1">
    <property type="nucleotide sequence ID" value="NZ_JBHUGT010000037.1"/>
</dbReference>
<sequence>MDIPNTASSIYADVLVEAKNHGYTTSSGTPPTNIDNIIEDSFSGWGYGGNATNEYVWGFSTFVNEIDNERPLLYNLGTCYYKNHTVSVFGYKEYDVAKFLMVKDNWSTSTRYIHYQQMINEFGSVTVFEM</sequence>
<keyword evidence="2" id="KW-1185">Reference proteome</keyword>
<accession>A0ABW5QSR4</accession>
<gene>
    <name evidence="1" type="ORF">ACFSW5_03715</name>
</gene>
<reference evidence="2" key="1">
    <citation type="journal article" date="2019" name="Int. J. Syst. Evol. Microbiol.">
        <title>The Global Catalogue of Microorganisms (GCM) 10K type strain sequencing project: providing services to taxonomists for standard genome sequencing and annotation.</title>
        <authorList>
            <consortium name="The Broad Institute Genomics Platform"/>
            <consortium name="The Broad Institute Genome Sequencing Center for Infectious Disease"/>
            <person name="Wu L."/>
            <person name="Ma J."/>
        </authorList>
    </citation>
    <scope>NUCLEOTIDE SEQUENCE [LARGE SCALE GENOMIC DNA]</scope>
    <source>
        <strain evidence="2">TISTR 1827</strain>
    </source>
</reference>
<protein>
    <recommendedName>
        <fullName evidence="3">Amidase domain-containing protein</fullName>
    </recommendedName>
</protein>
<name>A0ABW5QSR4_9BACL</name>
<proteinExistence type="predicted"/>
<dbReference type="Proteomes" id="UP001597493">
    <property type="component" value="Unassembled WGS sequence"/>
</dbReference>
<organism evidence="1 2">
    <name type="scientific">Paenibacillus thailandensis</name>
    <dbReference type="NCBI Taxonomy" id="393250"/>
    <lineage>
        <taxon>Bacteria</taxon>
        <taxon>Bacillati</taxon>
        <taxon>Bacillota</taxon>
        <taxon>Bacilli</taxon>
        <taxon>Bacillales</taxon>
        <taxon>Paenibacillaceae</taxon>
        <taxon>Paenibacillus</taxon>
    </lineage>
</organism>
<evidence type="ECO:0000313" key="2">
    <source>
        <dbReference type="Proteomes" id="UP001597493"/>
    </source>
</evidence>